<name>A0A8I3A763_9AGAM</name>
<sequence>MRNKEVAHWEAENVRDRVEAEKINQRMIESKRIDTELLQAEAKVIALKVQLAQLNARLGGLDPSVSPGALVPHTTLSSSSGFSADQLSAAVLEYLMMGEELATPSQRYQRRN</sequence>
<evidence type="ECO:0000313" key="1">
    <source>
        <dbReference type="EMBL" id="KAG6372080.1"/>
    </source>
</evidence>
<comment type="caution">
    <text evidence="1">The sequence shown here is derived from an EMBL/GenBank/DDBJ whole genome shotgun (WGS) entry which is preliminary data.</text>
</comment>
<evidence type="ECO:0000313" key="2">
    <source>
        <dbReference type="Proteomes" id="UP000683000"/>
    </source>
</evidence>
<reference evidence="1" key="1">
    <citation type="submission" date="2021-03" db="EMBL/GenBank/DDBJ databases">
        <title>Evolutionary innovations through gain and loss of genes in the ectomycorrhizal Boletales.</title>
        <authorList>
            <person name="Wu G."/>
            <person name="Miyauchi S."/>
            <person name="Morin E."/>
            <person name="Yang Z.-L."/>
            <person name="Xu J."/>
            <person name="Martin F.M."/>
        </authorList>
    </citation>
    <scope>NUCLEOTIDE SEQUENCE</scope>
    <source>
        <strain evidence="1">BR01</strain>
    </source>
</reference>
<proteinExistence type="predicted"/>
<protein>
    <submittedName>
        <fullName evidence="1">Uncharacterized protein</fullName>
    </submittedName>
</protein>
<organism evidence="1 2">
    <name type="scientific">Boletus reticuloceps</name>
    <dbReference type="NCBI Taxonomy" id="495285"/>
    <lineage>
        <taxon>Eukaryota</taxon>
        <taxon>Fungi</taxon>
        <taxon>Dikarya</taxon>
        <taxon>Basidiomycota</taxon>
        <taxon>Agaricomycotina</taxon>
        <taxon>Agaricomycetes</taxon>
        <taxon>Agaricomycetidae</taxon>
        <taxon>Boletales</taxon>
        <taxon>Boletineae</taxon>
        <taxon>Boletaceae</taxon>
        <taxon>Boletoideae</taxon>
        <taxon>Boletus</taxon>
    </lineage>
</organism>
<gene>
    <name evidence="1" type="ORF">JVT61DRAFT_8789</name>
</gene>
<keyword evidence="2" id="KW-1185">Reference proteome</keyword>
<dbReference type="AlphaFoldDB" id="A0A8I3A763"/>
<dbReference type="EMBL" id="JAGFBS010000030">
    <property type="protein sequence ID" value="KAG6372080.1"/>
    <property type="molecule type" value="Genomic_DNA"/>
</dbReference>
<accession>A0A8I3A763</accession>
<dbReference type="Proteomes" id="UP000683000">
    <property type="component" value="Unassembled WGS sequence"/>
</dbReference>